<sequence length="404" mass="45846">MYVYRNSDLPPDPHFPADLEKLGYTLTEDDKIRSSTDLQTEFKYKINRNDRYNVKNREAMDECIRKIVLNRIQEAGLEIWRVPFGNGPQESKAPTDEPHVPILVSKNLFKAARIIVVFGEPVQDLGIWAYRCIGDDGINFGSAVDFTKGILSEHNDKSGTALVIANTGQLLWHCASSRAVTQRTWEAADRPAGPWGQATRSWRNVIPGNKDWREHIQYVFDHVLWPWLDKKCRVDVIGVSEGGQGALEYLQKRWAVWKPYISGICLGNPLQSTAVDLDMSTLTDPESFTAFLASRGRAYVLSSDKTGKFQSGYRDHGCNCYASGEELNVECIMPHAWRDMLAWLDMLYQNPDYAEQVMIRAEDMDEETREALENMTVPDEDDVKAEDDVEADESVPAEVKPAEF</sequence>
<organism evidence="3 4">
    <name type="scientific">Penicillium daleae</name>
    <dbReference type="NCBI Taxonomy" id="63821"/>
    <lineage>
        <taxon>Eukaryota</taxon>
        <taxon>Fungi</taxon>
        <taxon>Dikarya</taxon>
        <taxon>Ascomycota</taxon>
        <taxon>Pezizomycotina</taxon>
        <taxon>Eurotiomycetes</taxon>
        <taxon>Eurotiomycetidae</taxon>
        <taxon>Eurotiales</taxon>
        <taxon>Aspergillaceae</taxon>
        <taxon>Penicillium</taxon>
    </lineage>
</organism>
<dbReference type="PANTHER" id="PTHR21357">
    <property type="entry name" value="FAM172 FAMILY PROTEIN HOMOLOG CG10038"/>
    <property type="match status" value="1"/>
</dbReference>
<evidence type="ECO:0000313" key="3">
    <source>
        <dbReference type="EMBL" id="KAJ5439428.1"/>
    </source>
</evidence>
<feature type="region of interest" description="Disordered" evidence="1">
    <location>
        <begin position="366"/>
        <end position="404"/>
    </location>
</feature>
<evidence type="ECO:0000256" key="1">
    <source>
        <dbReference type="SAM" id="MobiDB-lite"/>
    </source>
</evidence>
<dbReference type="InterPro" id="IPR048263">
    <property type="entry name" value="Arb2"/>
</dbReference>
<keyword evidence="4" id="KW-1185">Reference proteome</keyword>
<dbReference type="RefSeq" id="XP_056762657.1">
    <property type="nucleotide sequence ID" value="XM_056913808.1"/>
</dbReference>
<evidence type="ECO:0000313" key="4">
    <source>
        <dbReference type="Proteomes" id="UP001213681"/>
    </source>
</evidence>
<name>A0AAD6BYM6_9EURO</name>
<dbReference type="AlphaFoldDB" id="A0AAD6BYM6"/>
<dbReference type="Proteomes" id="UP001213681">
    <property type="component" value="Unassembled WGS sequence"/>
</dbReference>
<protein>
    <recommendedName>
        <fullName evidence="2">Arb2 domain-containing protein</fullName>
    </recommendedName>
</protein>
<feature type="compositionally biased region" description="Acidic residues" evidence="1">
    <location>
        <begin position="378"/>
        <end position="395"/>
    </location>
</feature>
<evidence type="ECO:0000259" key="2">
    <source>
        <dbReference type="Pfam" id="PF22749"/>
    </source>
</evidence>
<dbReference type="InterPro" id="IPR053858">
    <property type="entry name" value="Arb2_dom"/>
</dbReference>
<comment type="caution">
    <text evidence="3">The sequence shown here is derived from an EMBL/GenBank/DDBJ whole genome shotgun (WGS) entry which is preliminary data.</text>
</comment>
<reference evidence="3" key="2">
    <citation type="journal article" date="2023" name="IMA Fungus">
        <title>Comparative genomic study of the Penicillium genus elucidates a diverse pangenome and 15 lateral gene transfer events.</title>
        <authorList>
            <person name="Petersen C."/>
            <person name="Sorensen T."/>
            <person name="Nielsen M.R."/>
            <person name="Sondergaard T.E."/>
            <person name="Sorensen J.L."/>
            <person name="Fitzpatrick D.A."/>
            <person name="Frisvad J.C."/>
            <person name="Nielsen K.L."/>
        </authorList>
    </citation>
    <scope>NUCLEOTIDE SEQUENCE</scope>
    <source>
        <strain evidence="3">IBT 16125</strain>
    </source>
</reference>
<accession>A0AAD6BYM6</accession>
<dbReference type="EMBL" id="JAPVEA010000008">
    <property type="protein sequence ID" value="KAJ5439428.1"/>
    <property type="molecule type" value="Genomic_DNA"/>
</dbReference>
<proteinExistence type="predicted"/>
<dbReference type="GO" id="GO:0035197">
    <property type="term" value="F:siRNA binding"/>
    <property type="evidence" value="ECO:0007669"/>
    <property type="project" value="TreeGrafter"/>
</dbReference>
<dbReference type="PANTHER" id="PTHR21357:SF4">
    <property type="entry name" value="FAM172 FAMILY PROTEIN HOMOLOG CG10038"/>
    <property type="match status" value="1"/>
</dbReference>
<gene>
    <name evidence="3" type="ORF">N7458_010426</name>
</gene>
<dbReference type="GeneID" id="81604051"/>
<reference evidence="3" key="1">
    <citation type="submission" date="2022-12" db="EMBL/GenBank/DDBJ databases">
        <authorList>
            <person name="Petersen C."/>
        </authorList>
    </citation>
    <scope>NUCLEOTIDE SEQUENCE</scope>
    <source>
        <strain evidence="3">IBT 16125</strain>
    </source>
</reference>
<dbReference type="GO" id="GO:0031048">
    <property type="term" value="P:regulatory ncRNA-mediated heterochromatin formation"/>
    <property type="evidence" value="ECO:0007669"/>
    <property type="project" value="TreeGrafter"/>
</dbReference>
<dbReference type="Pfam" id="PF22749">
    <property type="entry name" value="Arb2"/>
    <property type="match status" value="1"/>
</dbReference>
<feature type="domain" description="Arb2" evidence="2">
    <location>
        <begin position="15"/>
        <end position="305"/>
    </location>
</feature>
<dbReference type="GO" id="GO:0005634">
    <property type="term" value="C:nucleus"/>
    <property type="evidence" value="ECO:0007669"/>
    <property type="project" value="TreeGrafter"/>
</dbReference>